<dbReference type="PANTHER" id="PTHR44229">
    <property type="entry name" value="15-HYDROXYPROSTAGLANDIN DEHYDROGENASE [NAD(+)]"/>
    <property type="match status" value="1"/>
</dbReference>
<dbReference type="EMBL" id="WJQU01001962">
    <property type="protein sequence ID" value="KAJ6633497.1"/>
    <property type="molecule type" value="Genomic_DNA"/>
</dbReference>
<comment type="similarity">
    <text evidence="1 3">Belongs to the short-chain dehydrogenases/reductases (SDR) family.</text>
</comment>
<protein>
    <submittedName>
        <fullName evidence="4">Alcohol dehydrogenase 1</fullName>
    </submittedName>
</protein>
<evidence type="ECO:0000313" key="5">
    <source>
        <dbReference type="Proteomes" id="UP001151699"/>
    </source>
</evidence>
<dbReference type="PRINTS" id="PR00080">
    <property type="entry name" value="SDRFAMILY"/>
</dbReference>
<dbReference type="PANTHER" id="PTHR44229:SF8">
    <property type="entry name" value="ALCOHOL DEHYDROGENASE-RELATED"/>
    <property type="match status" value="1"/>
</dbReference>
<dbReference type="PRINTS" id="PR01167">
    <property type="entry name" value="INSADHFAMILY"/>
</dbReference>
<dbReference type="Pfam" id="PF00106">
    <property type="entry name" value="adh_short"/>
    <property type="match status" value="1"/>
</dbReference>
<evidence type="ECO:0000313" key="4">
    <source>
        <dbReference type="EMBL" id="KAJ6633497.1"/>
    </source>
</evidence>
<evidence type="ECO:0000256" key="1">
    <source>
        <dbReference type="ARBA" id="ARBA00006484"/>
    </source>
</evidence>
<dbReference type="GO" id="GO:0005737">
    <property type="term" value="C:cytoplasm"/>
    <property type="evidence" value="ECO:0007669"/>
    <property type="project" value="TreeGrafter"/>
</dbReference>
<dbReference type="SUPFAM" id="SSF51735">
    <property type="entry name" value="NAD(P)-binding Rossmann-fold domains"/>
    <property type="match status" value="1"/>
</dbReference>
<evidence type="ECO:0000256" key="3">
    <source>
        <dbReference type="RuleBase" id="RU000363"/>
    </source>
</evidence>
<gene>
    <name evidence="4" type="primary">ADH1_0</name>
    <name evidence="4" type="ORF">Bhyg_15702</name>
</gene>
<dbReference type="Gene3D" id="3.40.50.720">
    <property type="entry name" value="NAD(P)-binding Rossmann-like Domain"/>
    <property type="match status" value="1"/>
</dbReference>
<reference evidence="4" key="1">
    <citation type="submission" date="2022-07" db="EMBL/GenBank/DDBJ databases">
        <authorList>
            <person name="Trinca V."/>
            <person name="Uliana J.V.C."/>
            <person name="Torres T.T."/>
            <person name="Ward R.J."/>
            <person name="Monesi N."/>
        </authorList>
    </citation>
    <scope>NUCLEOTIDE SEQUENCE</scope>
    <source>
        <strain evidence="4">HSMRA1968</strain>
        <tissue evidence="4">Whole embryos</tissue>
    </source>
</reference>
<dbReference type="InterPro" id="IPR002347">
    <property type="entry name" value="SDR_fam"/>
</dbReference>
<evidence type="ECO:0000256" key="2">
    <source>
        <dbReference type="ARBA" id="ARBA00023002"/>
    </source>
</evidence>
<name>A0A9Q0MNH4_9DIPT</name>
<sequence length="255" mass="27961">MAFTSAIVLGGIGGIGKEICLQLIDRGLKNLGIIDVLDEAIASSSLDAFRNVKLVYKKCSVTDESELRKCMTEISNQLEWIDLVVNSVGVLDEINPQRAIAINYGGVVNSTLIGIDLMRKDKGMRGGNIVNIASITALGSHFWLPVYAGSKHAVLGFTRSLKNEKFFAETGIKFISICPGVTITPLVNFEEYFKKLSFPTMADEIMSITRTFPTQEVDVVGKCVIAALDDGENGSTWQCENGRIEKLNIVEYPRF</sequence>
<organism evidence="4 5">
    <name type="scientific">Pseudolycoriella hygida</name>
    <dbReference type="NCBI Taxonomy" id="35572"/>
    <lineage>
        <taxon>Eukaryota</taxon>
        <taxon>Metazoa</taxon>
        <taxon>Ecdysozoa</taxon>
        <taxon>Arthropoda</taxon>
        <taxon>Hexapoda</taxon>
        <taxon>Insecta</taxon>
        <taxon>Pterygota</taxon>
        <taxon>Neoptera</taxon>
        <taxon>Endopterygota</taxon>
        <taxon>Diptera</taxon>
        <taxon>Nematocera</taxon>
        <taxon>Sciaroidea</taxon>
        <taxon>Sciaridae</taxon>
        <taxon>Pseudolycoriella</taxon>
    </lineage>
</organism>
<dbReference type="GO" id="GO:0016616">
    <property type="term" value="F:oxidoreductase activity, acting on the CH-OH group of donors, NAD or NADP as acceptor"/>
    <property type="evidence" value="ECO:0007669"/>
    <property type="project" value="TreeGrafter"/>
</dbReference>
<accession>A0A9Q0MNH4</accession>
<proteinExistence type="inferred from homology"/>
<dbReference type="AlphaFoldDB" id="A0A9Q0MNH4"/>
<dbReference type="Proteomes" id="UP001151699">
    <property type="component" value="Unassembled WGS sequence"/>
</dbReference>
<keyword evidence="5" id="KW-1185">Reference proteome</keyword>
<dbReference type="OrthoDB" id="417891at2759"/>
<dbReference type="InterPro" id="IPR036291">
    <property type="entry name" value="NAD(P)-bd_dom_sf"/>
</dbReference>
<comment type="caution">
    <text evidence="4">The sequence shown here is derived from an EMBL/GenBank/DDBJ whole genome shotgun (WGS) entry which is preliminary data.</text>
</comment>
<keyword evidence="2" id="KW-0560">Oxidoreductase</keyword>